<protein>
    <submittedName>
        <fullName evidence="1">Uncharacterized protein</fullName>
    </submittedName>
</protein>
<dbReference type="EMBL" id="JARKNE010000012">
    <property type="protein sequence ID" value="KAK5775708.1"/>
    <property type="molecule type" value="Genomic_DNA"/>
</dbReference>
<evidence type="ECO:0000313" key="2">
    <source>
        <dbReference type="Proteomes" id="UP001358586"/>
    </source>
</evidence>
<evidence type="ECO:0000313" key="1">
    <source>
        <dbReference type="EMBL" id="KAK5775708.1"/>
    </source>
</evidence>
<sequence length="116" mass="13253">MPSCKTTKPSNSERLSNMLHMMEQMRKMLKEIFEVLPPREEVVHDVPNLDLEDPRIIVDHLKLGNSSQKVFGTRDHGDKLNMDEAFSGPIDIESDIIVNVATNVKVKVITWSLNRL</sequence>
<gene>
    <name evidence="1" type="ORF">PVK06_043640</name>
</gene>
<dbReference type="Proteomes" id="UP001358586">
    <property type="component" value="Chromosome 12"/>
</dbReference>
<accession>A0ABR0MP18</accession>
<proteinExistence type="predicted"/>
<name>A0ABR0MP18_GOSAR</name>
<keyword evidence="2" id="KW-1185">Reference proteome</keyword>
<organism evidence="1 2">
    <name type="scientific">Gossypium arboreum</name>
    <name type="common">Tree cotton</name>
    <name type="synonym">Gossypium nanking</name>
    <dbReference type="NCBI Taxonomy" id="29729"/>
    <lineage>
        <taxon>Eukaryota</taxon>
        <taxon>Viridiplantae</taxon>
        <taxon>Streptophyta</taxon>
        <taxon>Embryophyta</taxon>
        <taxon>Tracheophyta</taxon>
        <taxon>Spermatophyta</taxon>
        <taxon>Magnoliopsida</taxon>
        <taxon>eudicotyledons</taxon>
        <taxon>Gunneridae</taxon>
        <taxon>Pentapetalae</taxon>
        <taxon>rosids</taxon>
        <taxon>malvids</taxon>
        <taxon>Malvales</taxon>
        <taxon>Malvaceae</taxon>
        <taxon>Malvoideae</taxon>
        <taxon>Gossypium</taxon>
    </lineage>
</organism>
<comment type="caution">
    <text evidence="1">The sequence shown here is derived from an EMBL/GenBank/DDBJ whole genome shotgun (WGS) entry which is preliminary data.</text>
</comment>
<reference evidence="1 2" key="1">
    <citation type="submission" date="2023-03" db="EMBL/GenBank/DDBJ databases">
        <title>WGS of Gossypium arboreum.</title>
        <authorList>
            <person name="Yu D."/>
        </authorList>
    </citation>
    <scope>NUCLEOTIDE SEQUENCE [LARGE SCALE GENOMIC DNA]</scope>
    <source>
        <tissue evidence="1">Leaf</tissue>
    </source>
</reference>